<evidence type="ECO:0000313" key="1">
    <source>
        <dbReference type="EMBL" id="CCC94826.1"/>
    </source>
</evidence>
<sequence length="294" mass="33183">MRMYLALREEVHAKKGLPEPPRQSAATARCRSPPCASSLLPSLSFSSPIPSPSKTRNHTQQQGNLKTKINVPFLPLFEFDQMQHGKRRRALVHAVLATAADPPLLKRFQVLLIAYRFFPSYTIIPNLGTQQWDADVVLMQTAEAENEVKKQWQQKTQHHNYIVNPTSNKRDRFFLFKKFPVSLFFFSCKHTEYVSTYPQTDTIWCTNRCSAHSTTMRTSPHGSKPQCASGQKLTGTQALAASASLFFFAFGLHRAQNKRDVCWCRTSGDLKSPPSCGRCSSPRLHASLRSLLNG</sequence>
<accession>G0UZK7</accession>
<organism evidence="1">
    <name type="scientific">Trypanosoma congolense (strain IL3000)</name>
    <dbReference type="NCBI Taxonomy" id="1068625"/>
    <lineage>
        <taxon>Eukaryota</taxon>
        <taxon>Discoba</taxon>
        <taxon>Euglenozoa</taxon>
        <taxon>Kinetoplastea</taxon>
        <taxon>Metakinetoplastina</taxon>
        <taxon>Trypanosomatida</taxon>
        <taxon>Trypanosomatidae</taxon>
        <taxon>Trypanosoma</taxon>
        <taxon>Nannomonas</taxon>
    </lineage>
</organism>
<dbReference type="VEuPathDB" id="TriTrypDB:TcIL3000.11.2140"/>
<name>G0UZK7_TRYCI</name>
<proteinExistence type="predicted"/>
<gene>
    <name evidence="1" type="ORF">TCIL3000_11_2140</name>
</gene>
<dbReference type="EMBL" id="HE575324">
    <property type="protein sequence ID" value="CCC94826.1"/>
    <property type="molecule type" value="Genomic_DNA"/>
</dbReference>
<dbReference type="AlphaFoldDB" id="G0UZK7"/>
<protein>
    <submittedName>
        <fullName evidence="1">Uncharacterized protein TCIL3000_11_2140</fullName>
    </submittedName>
</protein>
<reference evidence="1" key="1">
    <citation type="journal article" date="2012" name="Proc. Natl. Acad. Sci. U.S.A.">
        <title>Antigenic diversity is generated by distinct evolutionary mechanisms in African trypanosome species.</title>
        <authorList>
            <person name="Jackson A.P."/>
            <person name="Berry A."/>
            <person name="Aslett M."/>
            <person name="Allison H.C."/>
            <person name="Burton P."/>
            <person name="Vavrova-Anderson J."/>
            <person name="Brown R."/>
            <person name="Browne H."/>
            <person name="Corton N."/>
            <person name="Hauser H."/>
            <person name="Gamble J."/>
            <person name="Gilderthorp R."/>
            <person name="Marcello L."/>
            <person name="McQuillan J."/>
            <person name="Otto T.D."/>
            <person name="Quail M.A."/>
            <person name="Sanders M.J."/>
            <person name="van Tonder A."/>
            <person name="Ginger M.L."/>
            <person name="Field M.C."/>
            <person name="Barry J.D."/>
            <person name="Hertz-Fowler C."/>
            <person name="Berriman M."/>
        </authorList>
    </citation>
    <scope>NUCLEOTIDE SEQUENCE</scope>
    <source>
        <strain evidence="1">IL3000</strain>
    </source>
</reference>